<evidence type="ECO:0000313" key="4">
    <source>
        <dbReference type="Proteomes" id="UP001206925"/>
    </source>
</evidence>
<dbReference type="EMBL" id="JAMZMK010010276">
    <property type="protein sequence ID" value="KAI7732232.1"/>
    <property type="molecule type" value="Genomic_DNA"/>
</dbReference>
<dbReference type="InterPro" id="IPR057059">
    <property type="entry name" value="LTI65/LTI78_PGEED"/>
</dbReference>
<feature type="compositionally biased region" description="Polar residues" evidence="1">
    <location>
        <begin position="9"/>
        <end position="18"/>
    </location>
</feature>
<feature type="domain" description="LTI65/LTI78 PGEED repeat" evidence="2">
    <location>
        <begin position="184"/>
        <end position="214"/>
    </location>
</feature>
<evidence type="ECO:0000313" key="3">
    <source>
        <dbReference type="EMBL" id="KAI7732232.1"/>
    </source>
</evidence>
<dbReference type="PANTHER" id="PTHR33836">
    <property type="entry name" value="LOW-TEMPERATURE-INDUCED 65 KDA PROTEIN-RELATED"/>
    <property type="match status" value="1"/>
</dbReference>
<dbReference type="InterPro" id="IPR037491">
    <property type="entry name" value="LTI78/LTI65"/>
</dbReference>
<proteinExistence type="predicted"/>
<feature type="compositionally biased region" description="Polar residues" evidence="1">
    <location>
        <begin position="263"/>
        <end position="302"/>
    </location>
</feature>
<reference evidence="3" key="1">
    <citation type="submission" date="2022-06" db="EMBL/GenBank/DDBJ databases">
        <title>Uncovering the hologenomic basis of an extraordinary plant invasion.</title>
        <authorList>
            <person name="Bieker V.C."/>
            <person name="Martin M.D."/>
            <person name="Gilbert T."/>
            <person name="Hodgins K."/>
            <person name="Battlay P."/>
            <person name="Petersen B."/>
            <person name="Wilson J."/>
        </authorList>
    </citation>
    <scope>NUCLEOTIDE SEQUENCE</scope>
    <source>
        <strain evidence="3">AA19_3_7</strain>
        <tissue evidence="3">Leaf</tissue>
    </source>
</reference>
<dbReference type="Pfam" id="PF23399">
    <property type="entry name" value="LTI65_PGEED"/>
    <property type="match status" value="1"/>
</dbReference>
<name>A0AAD5BZ98_AMBAR</name>
<dbReference type="PANTHER" id="PTHR33836:SF7">
    <property type="entry name" value="LOW-TEMPERATURE-INDUCED PROTEIN"/>
    <property type="match status" value="1"/>
</dbReference>
<dbReference type="GO" id="GO:0009737">
    <property type="term" value="P:response to abscisic acid"/>
    <property type="evidence" value="ECO:0007669"/>
    <property type="project" value="InterPro"/>
</dbReference>
<sequence length="302" mass="32267">MAQQDDTKTTTNASNAPRSQDSSGSKSSTTQTSADVQHLQGGGTSSSPKCSSKAKPNHDHDDHGNHHHKKSVFTKVKEKARKLKKSISGRKRREENGTQDPYITPPGSAGSLDDDKDQPEYFGSPLYEARDAPNTETQSGKQPENATSSLDSHDTNADSKQTGLTVATHEDTKIAKADASSTQDKGLSVKEYIMHTFEPGEDERALSQAITQTISPKCKKVKEAVNSLLGNEEASDSISKNTNVEHDVTPSSSLTDSKVKKLTSLTNDPNLSNTLEPSLSNASNISLCSTPTSASLQNPNSG</sequence>
<dbReference type="Proteomes" id="UP001206925">
    <property type="component" value="Unassembled WGS sequence"/>
</dbReference>
<feature type="region of interest" description="Disordered" evidence="1">
    <location>
        <begin position="231"/>
        <end position="302"/>
    </location>
</feature>
<protein>
    <recommendedName>
        <fullName evidence="2">LTI65/LTI78 PGEED repeat domain-containing protein</fullName>
    </recommendedName>
</protein>
<feature type="region of interest" description="Disordered" evidence="1">
    <location>
        <begin position="1"/>
        <end position="187"/>
    </location>
</feature>
<evidence type="ECO:0000259" key="2">
    <source>
        <dbReference type="Pfam" id="PF23399"/>
    </source>
</evidence>
<feature type="compositionally biased region" description="Low complexity" evidence="1">
    <location>
        <begin position="19"/>
        <end position="33"/>
    </location>
</feature>
<comment type="caution">
    <text evidence="3">The sequence shown here is derived from an EMBL/GenBank/DDBJ whole genome shotgun (WGS) entry which is preliminary data.</text>
</comment>
<gene>
    <name evidence="3" type="ORF">M8C21_002147</name>
</gene>
<feature type="compositionally biased region" description="Polar residues" evidence="1">
    <location>
        <begin position="134"/>
        <end position="150"/>
    </location>
</feature>
<accession>A0AAD5BZ98</accession>
<feature type="compositionally biased region" description="Low complexity" evidence="1">
    <location>
        <begin position="45"/>
        <end position="54"/>
    </location>
</feature>
<dbReference type="AlphaFoldDB" id="A0AAD5BZ98"/>
<keyword evidence="4" id="KW-1185">Reference proteome</keyword>
<feature type="compositionally biased region" description="Basic residues" evidence="1">
    <location>
        <begin position="65"/>
        <end position="91"/>
    </location>
</feature>
<organism evidence="3 4">
    <name type="scientific">Ambrosia artemisiifolia</name>
    <name type="common">Common ragweed</name>
    <dbReference type="NCBI Taxonomy" id="4212"/>
    <lineage>
        <taxon>Eukaryota</taxon>
        <taxon>Viridiplantae</taxon>
        <taxon>Streptophyta</taxon>
        <taxon>Embryophyta</taxon>
        <taxon>Tracheophyta</taxon>
        <taxon>Spermatophyta</taxon>
        <taxon>Magnoliopsida</taxon>
        <taxon>eudicotyledons</taxon>
        <taxon>Gunneridae</taxon>
        <taxon>Pentapetalae</taxon>
        <taxon>asterids</taxon>
        <taxon>campanulids</taxon>
        <taxon>Asterales</taxon>
        <taxon>Asteraceae</taxon>
        <taxon>Asteroideae</taxon>
        <taxon>Heliantheae alliance</taxon>
        <taxon>Heliantheae</taxon>
        <taxon>Ambrosia</taxon>
    </lineage>
</organism>
<evidence type="ECO:0000256" key="1">
    <source>
        <dbReference type="SAM" id="MobiDB-lite"/>
    </source>
</evidence>